<dbReference type="GO" id="GO:0005694">
    <property type="term" value="C:chromosome"/>
    <property type="evidence" value="ECO:0007669"/>
    <property type="project" value="TreeGrafter"/>
</dbReference>
<dbReference type="PROSITE" id="PS51194">
    <property type="entry name" value="HELICASE_CTER"/>
    <property type="match status" value="1"/>
</dbReference>
<comment type="catalytic activity">
    <reaction evidence="5">
        <text>Couples ATP hydrolysis with the unwinding of duplex DNA by translocating in the 3'-5' direction.</text>
        <dbReference type="EC" id="5.6.2.4"/>
    </reaction>
</comment>
<name>A0A820SYK5_9BILA</name>
<comment type="caution">
    <text evidence="9">The sequence shown here is derived from an EMBL/GenBank/DDBJ whole genome shotgun (WGS) entry which is preliminary data.</text>
</comment>
<dbReference type="InterPro" id="IPR001650">
    <property type="entry name" value="Helicase_C-like"/>
</dbReference>
<dbReference type="PANTHER" id="PTHR13710:SF153">
    <property type="entry name" value="RECQ-LIKE DNA HELICASE BLM"/>
    <property type="match status" value="1"/>
</dbReference>
<sequence length="81" mass="9372">SKRQLVKNQWANDDCQVICATIAFGMGIDKPNVRFVIHLSMPKSIEGYYQESGRAGRDGEISYCYLFFCYQDLVKMKRLIL</sequence>
<comment type="similarity">
    <text evidence="1">Belongs to the helicase family. RecQ subfamily.</text>
</comment>
<dbReference type="Proteomes" id="UP000663881">
    <property type="component" value="Unassembled WGS sequence"/>
</dbReference>
<dbReference type="GO" id="GO:0005634">
    <property type="term" value="C:nucleus"/>
    <property type="evidence" value="ECO:0007669"/>
    <property type="project" value="TreeGrafter"/>
</dbReference>
<dbReference type="GO" id="GO:0043138">
    <property type="term" value="F:3'-5' DNA helicase activity"/>
    <property type="evidence" value="ECO:0007669"/>
    <property type="project" value="UniProtKB-EC"/>
</dbReference>
<protein>
    <recommendedName>
        <fullName evidence="6">DNA 3'-5' helicase</fullName>
        <ecNumber evidence="6">5.6.2.4</ecNumber>
    </recommendedName>
    <alternativeName>
        <fullName evidence="7">DNA 3'-5' helicase BLM</fullName>
    </alternativeName>
</protein>
<evidence type="ECO:0000256" key="1">
    <source>
        <dbReference type="ARBA" id="ARBA00005446"/>
    </source>
</evidence>
<dbReference type="Pfam" id="PF00271">
    <property type="entry name" value="Helicase_C"/>
    <property type="match status" value="1"/>
</dbReference>
<proteinExistence type="inferred from homology"/>
<feature type="non-terminal residue" evidence="9">
    <location>
        <position position="81"/>
    </location>
</feature>
<evidence type="ECO:0000313" key="10">
    <source>
        <dbReference type="Proteomes" id="UP000663881"/>
    </source>
</evidence>
<keyword evidence="3" id="KW-0413">Isomerase</keyword>
<gene>
    <name evidence="9" type="ORF">OKA104_LOCUS54835</name>
</gene>
<accession>A0A820SYK5</accession>
<feature type="non-terminal residue" evidence="9">
    <location>
        <position position="1"/>
    </location>
</feature>
<keyword evidence="2" id="KW-0238">DNA-binding</keyword>
<dbReference type="Gene3D" id="3.40.50.300">
    <property type="entry name" value="P-loop containing nucleotide triphosphate hydrolases"/>
    <property type="match status" value="1"/>
</dbReference>
<dbReference type="GO" id="GO:0003677">
    <property type="term" value="F:DNA binding"/>
    <property type="evidence" value="ECO:0007669"/>
    <property type="project" value="UniProtKB-KW"/>
</dbReference>
<evidence type="ECO:0000256" key="6">
    <source>
        <dbReference type="ARBA" id="ARBA00034808"/>
    </source>
</evidence>
<dbReference type="FunFam" id="3.40.50.300:FF:003558">
    <property type="entry name" value="Predicted protein"/>
    <property type="match status" value="1"/>
</dbReference>
<dbReference type="EC" id="5.6.2.4" evidence="6"/>
<dbReference type="PANTHER" id="PTHR13710">
    <property type="entry name" value="DNA HELICASE RECQ FAMILY MEMBER"/>
    <property type="match status" value="1"/>
</dbReference>
<reference evidence="9" key="1">
    <citation type="submission" date="2021-02" db="EMBL/GenBank/DDBJ databases">
        <authorList>
            <person name="Nowell W R."/>
        </authorList>
    </citation>
    <scope>NUCLEOTIDE SEQUENCE</scope>
</reference>
<evidence type="ECO:0000256" key="3">
    <source>
        <dbReference type="ARBA" id="ARBA00023235"/>
    </source>
</evidence>
<dbReference type="SUPFAM" id="SSF52540">
    <property type="entry name" value="P-loop containing nucleoside triphosphate hydrolases"/>
    <property type="match status" value="1"/>
</dbReference>
<evidence type="ECO:0000256" key="2">
    <source>
        <dbReference type="ARBA" id="ARBA00023125"/>
    </source>
</evidence>
<dbReference type="SMART" id="SM00490">
    <property type="entry name" value="HELICc"/>
    <property type="match status" value="1"/>
</dbReference>
<dbReference type="GO" id="GO:0000724">
    <property type="term" value="P:double-strand break repair via homologous recombination"/>
    <property type="evidence" value="ECO:0007669"/>
    <property type="project" value="TreeGrafter"/>
</dbReference>
<dbReference type="InterPro" id="IPR027417">
    <property type="entry name" value="P-loop_NTPase"/>
</dbReference>
<evidence type="ECO:0000259" key="8">
    <source>
        <dbReference type="PROSITE" id="PS51194"/>
    </source>
</evidence>
<evidence type="ECO:0000256" key="5">
    <source>
        <dbReference type="ARBA" id="ARBA00034617"/>
    </source>
</evidence>
<dbReference type="EMBL" id="CAJOAY010037383">
    <property type="protein sequence ID" value="CAF4463584.1"/>
    <property type="molecule type" value="Genomic_DNA"/>
</dbReference>
<keyword evidence="4" id="KW-0539">Nucleus</keyword>
<evidence type="ECO:0000313" key="9">
    <source>
        <dbReference type="EMBL" id="CAF4463584.1"/>
    </source>
</evidence>
<organism evidence="9 10">
    <name type="scientific">Adineta steineri</name>
    <dbReference type="NCBI Taxonomy" id="433720"/>
    <lineage>
        <taxon>Eukaryota</taxon>
        <taxon>Metazoa</taxon>
        <taxon>Spiralia</taxon>
        <taxon>Gnathifera</taxon>
        <taxon>Rotifera</taxon>
        <taxon>Eurotatoria</taxon>
        <taxon>Bdelloidea</taxon>
        <taxon>Adinetida</taxon>
        <taxon>Adinetidae</taxon>
        <taxon>Adineta</taxon>
    </lineage>
</organism>
<dbReference type="GO" id="GO:0009378">
    <property type="term" value="F:four-way junction helicase activity"/>
    <property type="evidence" value="ECO:0007669"/>
    <property type="project" value="TreeGrafter"/>
</dbReference>
<dbReference type="AlphaFoldDB" id="A0A820SYK5"/>
<evidence type="ECO:0000256" key="7">
    <source>
        <dbReference type="ARBA" id="ARBA00044542"/>
    </source>
</evidence>
<dbReference type="GO" id="GO:0005737">
    <property type="term" value="C:cytoplasm"/>
    <property type="evidence" value="ECO:0007669"/>
    <property type="project" value="TreeGrafter"/>
</dbReference>
<evidence type="ECO:0000256" key="4">
    <source>
        <dbReference type="ARBA" id="ARBA00023242"/>
    </source>
</evidence>
<feature type="domain" description="Helicase C-terminal" evidence="8">
    <location>
        <begin position="1"/>
        <end position="81"/>
    </location>
</feature>